<sequence length="44" mass="5168">MEKIKTGRLKTDFGFSDDLFASLTHLLLPHNTFSYRYAFYTSFS</sequence>
<dbReference type="AlphaFoldDB" id="A0A0C1ED98"/>
<dbReference type="EMBL" id="JUFZ01000086">
    <property type="protein sequence ID" value="KIC06758.1"/>
    <property type="molecule type" value="Genomic_DNA"/>
</dbReference>
<dbReference type="Proteomes" id="UP000031390">
    <property type="component" value="Unassembled WGS sequence"/>
</dbReference>
<protein>
    <submittedName>
        <fullName evidence="1">Uncharacterized protein</fullName>
    </submittedName>
</protein>
<proteinExistence type="predicted"/>
<gene>
    <name evidence="1" type="ORF">MCC93_18120</name>
</gene>
<name>A0A0C1ED98_9NEIS</name>
<comment type="caution">
    <text evidence="1">The sequence shown here is derived from an EMBL/GenBank/DDBJ whole genome shotgun (WGS) entry which is preliminary data.</text>
</comment>
<evidence type="ECO:0000313" key="2">
    <source>
        <dbReference type="Proteomes" id="UP000031390"/>
    </source>
</evidence>
<accession>A0A0C1ED98</accession>
<reference evidence="1 2" key="1">
    <citation type="submission" date="2014-12" db="EMBL/GenBank/DDBJ databases">
        <title>Genome sequence of Morococcus cerebrosus.</title>
        <authorList>
            <person name="Shin S.-K."/>
            <person name="Yi H."/>
        </authorList>
    </citation>
    <scope>NUCLEOTIDE SEQUENCE [LARGE SCALE GENOMIC DNA]</scope>
    <source>
        <strain evidence="1 2">CIP 81.93</strain>
    </source>
</reference>
<organism evidence="1 2">
    <name type="scientific">Morococcus cerebrosus</name>
    <dbReference type="NCBI Taxonomy" id="1056807"/>
    <lineage>
        <taxon>Bacteria</taxon>
        <taxon>Pseudomonadati</taxon>
        <taxon>Pseudomonadota</taxon>
        <taxon>Betaproteobacteria</taxon>
        <taxon>Neisseriales</taxon>
        <taxon>Neisseriaceae</taxon>
        <taxon>Morococcus</taxon>
    </lineage>
</organism>
<evidence type="ECO:0000313" key="1">
    <source>
        <dbReference type="EMBL" id="KIC06758.1"/>
    </source>
</evidence>